<dbReference type="PANTHER" id="PTHR12748">
    <property type="entry name" value="ORIGIN RECOGNITION COMPLEX SUBUNIT 3"/>
    <property type="match status" value="1"/>
</dbReference>
<dbReference type="EMBL" id="JAVDPF010000043">
    <property type="protein sequence ID" value="KAL1867592.1"/>
    <property type="molecule type" value="Genomic_DNA"/>
</dbReference>
<evidence type="ECO:0000259" key="6">
    <source>
        <dbReference type="Pfam" id="PF07034"/>
    </source>
</evidence>
<dbReference type="Pfam" id="PF18137">
    <property type="entry name" value="WHD_ORC"/>
    <property type="match status" value="1"/>
</dbReference>
<keyword evidence="3" id="KW-0235">DNA replication</keyword>
<feature type="domain" description="Origin recognition complex subunit 3 winged helix C-terminal" evidence="7">
    <location>
        <begin position="586"/>
        <end position="689"/>
    </location>
</feature>
<gene>
    <name evidence="8" type="primary">ORC3</name>
    <name evidence="8" type="ORF">Plec18167_008592</name>
</gene>
<evidence type="ECO:0000256" key="4">
    <source>
        <dbReference type="ARBA" id="ARBA00023125"/>
    </source>
</evidence>
<name>A0ABR3WVV8_9EURO</name>
<dbReference type="Pfam" id="PF07034">
    <property type="entry name" value="ORC3_N"/>
    <property type="match status" value="1"/>
</dbReference>
<dbReference type="InterPro" id="IPR045667">
    <property type="entry name" value="ORC3_N"/>
</dbReference>
<evidence type="ECO:0000256" key="1">
    <source>
        <dbReference type="ARBA" id="ARBA00004123"/>
    </source>
</evidence>
<keyword evidence="5" id="KW-0539">Nucleus</keyword>
<evidence type="ECO:0000256" key="3">
    <source>
        <dbReference type="ARBA" id="ARBA00022705"/>
    </source>
</evidence>
<organism evidence="8 9">
    <name type="scientific">Paecilomyces lecythidis</name>
    <dbReference type="NCBI Taxonomy" id="3004212"/>
    <lineage>
        <taxon>Eukaryota</taxon>
        <taxon>Fungi</taxon>
        <taxon>Dikarya</taxon>
        <taxon>Ascomycota</taxon>
        <taxon>Pezizomycotina</taxon>
        <taxon>Eurotiomycetes</taxon>
        <taxon>Eurotiomycetidae</taxon>
        <taxon>Eurotiales</taxon>
        <taxon>Thermoascaceae</taxon>
        <taxon>Paecilomyces</taxon>
    </lineage>
</organism>
<dbReference type="InterPro" id="IPR020795">
    <property type="entry name" value="ORC3"/>
</dbReference>
<evidence type="ECO:0000313" key="8">
    <source>
        <dbReference type="EMBL" id="KAL1867592.1"/>
    </source>
</evidence>
<evidence type="ECO:0000256" key="2">
    <source>
        <dbReference type="ARBA" id="ARBA00010977"/>
    </source>
</evidence>
<accession>A0ABR3WVV8</accession>
<feature type="domain" description="Origin recognition complex subunit 3 N-terminal" evidence="6">
    <location>
        <begin position="17"/>
        <end position="342"/>
    </location>
</feature>
<dbReference type="InterPro" id="IPR040855">
    <property type="entry name" value="ORC_WH_C"/>
</dbReference>
<reference evidence="8 9" key="1">
    <citation type="journal article" date="2024" name="IMA Fungus">
        <title>IMA Genome - F19 : A genome assembly and annotation guide to empower mycologists, including annotated draft genome sequences of Ceratocystis pirilliformis, Diaporthe australafricana, Fusarium ophioides, Paecilomyces lecythidis, and Sporothrix stenoceras.</title>
        <authorList>
            <person name="Aylward J."/>
            <person name="Wilson A.M."/>
            <person name="Visagie C.M."/>
            <person name="Spraker J."/>
            <person name="Barnes I."/>
            <person name="Buitendag C."/>
            <person name="Ceriani C."/>
            <person name="Del Mar Angel L."/>
            <person name="du Plessis D."/>
            <person name="Fuchs T."/>
            <person name="Gasser K."/>
            <person name="Kramer D."/>
            <person name="Li W."/>
            <person name="Munsamy K."/>
            <person name="Piso A."/>
            <person name="Price J.L."/>
            <person name="Sonnekus B."/>
            <person name="Thomas C."/>
            <person name="van der Nest A."/>
            <person name="van Dijk A."/>
            <person name="van Heerden A."/>
            <person name="van Vuuren N."/>
            <person name="Yilmaz N."/>
            <person name="Duong T.A."/>
            <person name="van der Merwe N.A."/>
            <person name="Wingfield M.J."/>
            <person name="Wingfield B.D."/>
        </authorList>
    </citation>
    <scope>NUCLEOTIDE SEQUENCE [LARGE SCALE GENOMIC DNA]</scope>
    <source>
        <strain evidence="8 9">CMW 18167</strain>
    </source>
</reference>
<evidence type="ECO:0000256" key="5">
    <source>
        <dbReference type="ARBA" id="ARBA00023242"/>
    </source>
</evidence>
<evidence type="ECO:0000259" key="7">
    <source>
        <dbReference type="Pfam" id="PF18137"/>
    </source>
</evidence>
<dbReference type="PANTHER" id="PTHR12748:SF0">
    <property type="entry name" value="ORIGIN RECOGNITION COMPLEX SUBUNIT 3"/>
    <property type="match status" value="1"/>
</dbReference>
<comment type="subcellular location">
    <subcellularLocation>
        <location evidence="1">Nucleus</location>
    </subcellularLocation>
</comment>
<protein>
    <submittedName>
        <fullName evidence="8">Origin recognition complex subunit 3</fullName>
    </submittedName>
</protein>
<comment type="caution">
    <text evidence="8">The sequence shown here is derived from an EMBL/GenBank/DDBJ whole genome shotgun (WGS) entry which is preliminary data.</text>
</comment>
<dbReference type="CDD" id="cd20704">
    <property type="entry name" value="Orc3"/>
    <property type="match status" value="1"/>
</dbReference>
<sequence>MDAELHESVPFGAARENSSQGVYVYKPADVANERSSKRRKVSEENHVQENEQLPFVPLLNGTESASLVQLRYSTFQLIWSRQEEEITTVLEELDTQILQDMSSFIADSTPGSHDYIPTALINIGSNVSSFGRLLDRIHNRLLSRKEGGVVVLESEDAPNLKTALKNIIRAGVSIFEGNEGYQELSAQSDGPRLLSYDLEVLHGCVKRHGVQKLAVAFRDSEAFDPKLLSDLLSLLSSWLDRIPFVLLFGVSTSFELFEDRLPRSTVSLLQGKHFEISGVADSIHRLYESVQTNKENRLWLGPQISKVLLERSGNYFQSLETFGHMVKYACMSHFFANPLSALLGENISSAAPQSEFCQSIRNLPSFRKFCEVLLDDGKSGHVRSLLDDDTFLFEETKRSLQMNQEQMRDLFQSVRVVAFINDFLKVAKEISPVQLAVLGLAGELRDSLVIEQVLSATREQDSASLQNLFKKLKALLNTSPELWKIIEDLEAFLDSNQSAGTLKSGYNSSTSITTTTVVKQQVKLRKSQAKLSREDSEYTAILDRLYTGLKAHFDRTLVRPQELFLNEVFLFDLKNPLKDTFAPKTRFAVERVLSNPFDYLLSSSANSDGQPSAMQPITATLYQLYLESGNLVNVYDLWHAFCATIGGESDDFDERMALTLFYRALSELKLLGMVKTSRKKVDHVAKTAWRGL</sequence>
<dbReference type="Proteomes" id="UP001583193">
    <property type="component" value="Unassembled WGS sequence"/>
</dbReference>
<keyword evidence="4" id="KW-0238">DNA-binding</keyword>
<comment type="similarity">
    <text evidence="2">Belongs to the ORC3 family.</text>
</comment>
<proteinExistence type="inferred from homology"/>
<evidence type="ECO:0000313" key="9">
    <source>
        <dbReference type="Proteomes" id="UP001583193"/>
    </source>
</evidence>
<keyword evidence="9" id="KW-1185">Reference proteome</keyword>